<evidence type="ECO:0000259" key="3">
    <source>
        <dbReference type="Pfam" id="PF01103"/>
    </source>
</evidence>
<proteinExistence type="predicted"/>
<protein>
    <submittedName>
        <fullName evidence="4">BamA/TamA family outer membrane protein</fullName>
    </submittedName>
</protein>
<evidence type="ECO:0000256" key="2">
    <source>
        <dbReference type="ARBA" id="ARBA00023136"/>
    </source>
</evidence>
<comment type="subcellular location">
    <subcellularLocation>
        <location evidence="1">Membrane</location>
    </subcellularLocation>
</comment>
<evidence type="ECO:0000313" key="5">
    <source>
        <dbReference type="Proteomes" id="UP000466586"/>
    </source>
</evidence>
<sequence>MKKTLTATSLLSLFLFATTCYGQKKMIEKLLSNQKDTTRSSSFLILPALGYAQETGFEFGVGSIYSFYADKSDTTTRNSTLLGGVSVTTKGQFNFKIQPDIWTKGNKYHYMGELRYRNFPFNFYGIGDETNEADKDVLVQKLFRLEGSVEKRFAKHYYGGLNLSYENYRYRDKEAGGIYDAPDPAFTGRSGGNVIFAGISQILDTRNTNTYTTKGFYLKLNYSYAPDFWGGENYSGSKIEADLRNFNTIARNLVLGLNANFQALPGKNPPFYLLPQLGNDQIMRGYYGGRYRDENLLAAQTELRYKLSQRIGIVGFAGLGTVYADKSLDFDNLKPSYGGGLRYFFDLARNLSVRFDYGVGEKRENEKRQTGFYFSFGEAF</sequence>
<dbReference type="AlphaFoldDB" id="A0A7K1Y497"/>
<reference evidence="4 5" key="1">
    <citation type="submission" date="2019-11" db="EMBL/GenBank/DDBJ databases">
        <title>Pedobacter sp. HMF7647 Genome sequencing and assembly.</title>
        <authorList>
            <person name="Kang H."/>
            <person name="Kim H."/>
            <person name="Joh K."/>
        </authorList>
    </citation>
    <scope>NUCLEOTIDE SEQUENCE [LARGE SCALE GENOMIC DNA]</scope>
    <source>
        <strain evidence="4 5">HMF7647</strain>
    </source>
</reference>
<feature type="domain" description="Bacterial surface antigen (D15)" evidence="3">
    <location>
        <begin position="87"/>
        <end position="380"/>
    </location>
</feature>
<evidence type="ECO:0000256" key="1">
    <source>
        <dbReference type="ARBA" id="ARBA00004370"/>
    </source>
</evidence>
<keyword evidence="2" id="KW-0472">Membrane</keyword>
<dbReference type="Proteomes" id="UP000466586">
    <property type="component" value="Unassembled WGS sequence"/>
</dbReference>
<dbReference type="Gene3D" id="2.40.160.50">
    <property type="entry name" value="membrane protein fhac: a member of the omp85/tpsb transporter family"/>
    <property type="match status" value="1"/>
</dbReference>
<comment type="caution">
    <text evidence="4">The sequence shown here is derived from an EMBL/GenBank/DDBJ whole genome shotgun (WGS) entry which is preliminary data.</text>
</comment>
<organism evidence="4 5">
    <name type="scientific">Hufsiella arboris</name>
    <dbReference type="NCBI Taxonomy" id="2695275"/>
    <lineage>
        <taxon>Bacteria</taxon>
        <taxon>Pseudomonadati</taxon>
        <taxon>Bacteroidota</taxon>
        <taxon>Sphingobacteriia</taxon>
        <taxon>Sphingobacteriales</taxon>
        <taxon>Sphingobacteriaceae</taxon>
        <taxon>Hufsiella</taxon>
    </lineage>
</organism>
<evidence type="ECO:0000313" key="4">
    <source>
        <dbReference type="EMBL" id="MXV49407.1"/>
    </source>
</evidence>
<dbReference type="EMBL" id="WVHT01000001">
    <property type="protein sequence ID" value="MXV49407.1"/>
    <property type="molecule type" value="Genomic_DNA"/>
</dbReference>
<dbReference type="GO" id="GO:0019867">
    <property type="term" value="C:outer membrane"/>
    <property type="evidence" value="ECO:0007669"/>
    <property type="project" value="InterPro"/>
</dbReference>
<accession>A0A7K1Y497</accession>
<keyword evidence="5" id="KW-1185">Reference proteome</keyword>
<dbReference type="Pfam" id="PF01103">
    <property type="entry name" value="Omp85"/>
    <property type="match status" value="1"/>
</dbReference>
<dbReference type="InterPro" id="IPR000184">
    <property type="entry name" value="Bac_surfAg_D15"/>
</dbReference>
<dbReference type="RefSeq" id="WP_160842523.1">
    <property type="nucleotide sequence ID" value="NZ_WVHT01000001.1"/>
</dbReference>
<name>A0A7K1Y497_9SPHI</name>
<gene>
    <name evidence="4" type="ORF">GS399_00365</name>
</gene>